<dbReference type="RefSeq" id="XP_064853435.1">
    <property type="nucleotide sequence ID" value="XM_064997363.1"/>
</dbReference>
<dbReference type="AlphaFoldDB" id="A0AAV5QP43"/>
<keyword evidence="4" id="KW-1185">Reference proteome</keyword>
<dbReference type="Proteomes" id="UP001360560">
    <property type="component" value="Unassembled WGS sequence"/>
</dbReference>
<evidence type="ECO:0000259" key="2">
    <source>
        <dbReference type="Pfam" id="PF04892"/>
    </source>
</evidence>
<dbReference type="Pfam" id="PF04892">
    <property type="entry name" value="VanZ"/>
    <property type="match status" value="1"/>
</dbReference>
<keyword evidence="1" id="KW-1133">Transmembrane helix</keyword>
<keyword evidence="1" id="KW-0812">Transmembrane</keyword>
<dbReference type="PANTHER" id="PTHR28008">
    <property type="entry name" value="DOMAIN PROTEIN, PUTATIVE (AFU_ORTHOLOGUE AFUA_3G10980)-RELATED"/>
    <property type="match status" value="1"/>
</dbReference>
<gene>
    <name evidence="3" type="ORF">DASC09_037640</name>
</gene>
<reference evidence="3 4" key="1">
    <citation type="journal article" date="2023" name="Elife">
        <title>Identification of key yeast species and microbe-microbe interactions impacting larval growth of Drosophila in the wild.</title>
        <authorList>
            <person name="Mure A."/>
            <person name="Sugiura Y."/>
            <person name="Maeda R."/>
            <person name="Honda K."/>
            <person name="Sakurai N."/>
            <person name="Takahashi Y."/>
            <person name="Watada M."/>
            <person name="Katoh T."/>
            <person name="Gotoh A."/>
            <person name="Gotoh Y."/>
            <person name="Taniguchi I."/>
            <person name="Nakamura K."/>
            <person name="Hayashi T."/>
            <person name="Katayama T."/>
            <person name="Uemura T."/>
            <person name="Hattori Y."/>
        </authorList>
    </citation>
    <scope>NUCLEOTIDE SEQUENCE [LARGE SCALE GENOMIC DNA]</scope>
    <source>
        <strain evidence="3 4">SC-9</strain>
    </source>
</reference>
<comment type="caution">
    <text evidence="3">The sequence shown here is derived from an EMBL/GenBank/DDBJ whole genome shotgun (WGS) entry which is preliminary data.</text>
</comment>
<evidence type="ECO:0000313" key="4">
    <source>
        <dbReference type="Proteomes" id="UP001360560"/>
    </source>
</evidence>
<evidence type="ECO:0000256" key="1">
    <source>
        <dbReference type="SAM" id="Phobius"/>
    </source>
</evidence>
<dbReference type="NCBIfam" id="NF037970">
    <property type="entry name" value="vanZ_1"/>
    <property type="match status" value="1"/>
</dbReference>
<proteinExistence type="predicted"/>
<dbReference type="PANTHER" id="PTHR28008:SF1">
    <property type="entry name" value="DOMAIN PROTEIN, PUTATIVE (AFU_ORTHOLOGUE AFUA_3G10980)-RELATED"/>
    <property type="match status" value="1"/>
</dbReference>
<dbReference type="GeneID" id="90074414"/>
<name>A0AAV5QP43_9ASCO</name>
<sequence>MRFRKSMIIVLVIASIISLYLGLANITIKFDKFVHFSVFFLMTLIFYYCFETKNANQLRLMTFMVCTLCGGIGSEFLQSIMPYRTFDYKDIVMNISGSSLGILVSDLYSRYIVRRRRLKRLEIIKSIGDEGETLAENYNRSSGTYSDFDTSARSSMSGYYDGTDADDSNTYSDYYADDLENQIEGTGIQTRGRRDTTSIELKNIAPISLNDLGEEMV</sequence>
<organism evidence="3 4">
    <name type="scientific">Saccharomycopsis crataegensis</name>
    <dbReference type="NCBI Taxonomy" id="43959"/>
    <lineage>
        <taxon>Eukaryota</taxon>
        <taxon>Fungi</taxon>
        <taxon>Dikarya</taxon>
        <taxon>Ascomycota</taxon>
        <taxon>Saccharomycotina</taxon>
        <taxon>Saccharomycetes</taxon>
        <taxon>Saccharomycopsidaceae</taxon>
        <taxon>Saccharomycopsis</taxon>
    </lineage>
</organism>
<feature type="transmembrane region" description="Helical" evidence="1">
    <location>
        <begin position="34"/>
        <end position="50"/>
    </location>
</feature>
<feature type="transmembrane region" description="Helical" evidence="1">
    <location>
        <begin position="93"/>
        <end position="113"/>
    </location>
</feature>
<feature type="domain" description="VanZ-like" evidence="2">
    <location>
        <begin position="27"/>
        <end position="105"/>
    </location>
</feature>
<dbReference type="EMBL" id="BTFZ01000011">
    <property type="protein sequence ID" value="GMM36439.1"/>
    <property type="molecule type" value="Genomic_DNA"/>
</dbReference>
<protein>
    <recommendedName>
        <fullName evidence="2">VanZ-like domain-containing protein</fullName>
    </recommendedName>
</protein>
<accession>A0AAV5QP43</accession>
<keyword evidence="1" id="KW-0472">Membrane</keyword>
<evidence type="ECO:0000313" key="3">
    <source>
        <dbReference type="EMBL" id="GMM36439.1"/>
    </source>
</evidence>
<dbReference type="InterPro" id="IPR006976">
    <property type="entry name" value="VanZ-like"/>
</dbReference>
<feature type="transmembrane region" description="Helical" evidence="1">
    <location>
        <begin position="62"/>
        <end position="81"/>
    </location>
</feature>